<reference evidence="2" key="1">
    <citation type="journal article" date="2008" name="Nature">
        <title>The amphioxus genome and the evolution of the chordate karyotype.</title>
        <authorList>
            <consortium name="US DOE Joint Genome Institute (JGI-PGF)"/>
            <person name="Putnam N.H."/>
            <person name="Butts T."/>
            <person name="Ferrier D.E.K."/>
            <person name="Furlong R.F."/>
            <person name="Hellsten U."/>
            <person name="Kawashima T."/>
            <person name="Robinson-Rechavi M."/>
            <person name="Shoguchi E."/>
            <person name="Terry A."/>
            <person name="Yu J.-K."/>
            <person name="Benito-Gutierrez E.L."/>
            <person name="Dubchak I."/>
            <person name="Garcia-Fernandez J."/>
            <person name="Gibson-Brown J.J."/>
            <person name="Grigoriev I.V."/>
            <person name="Horton A.C."/>
            <person name="de Jong P.J."/>
            <person name="Jurka J."/>
            <person name="Kapitonov V.V."/>
            <person name="Kohara Y."/>
            <person name="Kuroki Y."/>
            <person name="Lindquist E."/>
            <person name="Lucas S."/>
            <person name="Osoegawa K."/>
            <person name="Pennacchio L.A."/>
            <person name="Salamov A.A."/>
            <person name="Satou Y."/>
            <person name="Sauka-Spengler T."/>
            <person name="Schmutz J."/>
            <person name="Shin-I T."/>
            <person name="Toyoda A."/>
            <person name="Bronner-Fraser M."/>
            <person name="Fujiyama A."/>
            <person name="Holland L.Z."/>
            <person name="Holland P.W.H."/>
            <person name="Satoh N."/>
            <person name="Rokhsar D.S."/>
        </authorList>
    </citation>
    <scope>NUCLEOTIDE SEQUENCE [LARGE SCALE GENOMIC DNA]</scope>
    <source>
        <strain evidence="2">S238N-H82</strain>
        <tissue evidence="2">Testes</tissue>
    </source>
</reference>
<feature type="region of interest" description="Disordered" evidence="1">
    <location>
        <begin position="77"/>
        <end position="105"/>
    </location>
</feature>
<dbReference type="InParanoid" id="C3ZA43"/>
<gene>
    <name evidence="2" type="ORF">BRAFLDRAFT_77594</name>
</gene>
<evidence type="ECO:0000313" key="2">
    <source>
        <dbReference type="EMBL" id="EEN50631.1"/>
    </source>
</evidence>
<sequence length="105" mass="11605">MAMLGTCLPAWYPSARQPLLDTDGYWASRDHSAVNLTGWERRLSITAYILDYLTIILTSQEMTSSIAQVFQRLDNSRGVSDANDSHETHNANDLSATTSQLVGLS</sequence>
<dbReference type="AlphaFoldDB" id="C3ZA43"/>
<organism>
    <name type="scientific">Branchiostoma floridae</name>
    <name type="common">Florida lancelet</name>
    <name type="synonym">Amphioxus</name>
    <dbReference type="NCBI Taxonomy" id="7739"/>
    <lineage>
        <taxon>Eukaryota</taxon>
        <taxon>Metazoa</taxon>
        <taxon>Chordata</taxon>
        <taxon>Cephalochordata</taxon>
        <taxon>Leptocardii</taxon>
        <taxon>Amphioxiformes</taxon>
        <taxon>Branchiostomatidae</taxon>
        <taxon>Branchiostoma</taxon>
    </lineage>
</organism>
<accession>C3ZA43</accession>
<proteinExistence type="predicted"/>
<name>C3ZA43_BRAFL</name>
<feature type="compositionally biased region" description="Polar residues" evidence="1">
    <location>
        <begin position="91"/>
        <end position="105"/>
    </location>
</feature>
<evidence type="ECO:0000256" key="1">
    <source>
        <dbReference type="SAM" id="MobiDB-lite"/>
    </source>
</evidence>
<dbReference type="EMBL" id="GG666601">
    <property type="protein sequence ID" value="EEN50631.1"/>
    <property type="molecule type" value="Genomic_DNA"/>
</dbReference>
<protein>
    <submittedName>
        <fullName evidence="2">Uncharacterized protein</fullName>
    </submittedName>
</protein>